<reference evidence="1 2" key="1">
    <citation type="submission" date="2017-01" db="EMBL/GenBank/DDBJ databases">
        <authorList>
            <person name="Mah S.A."/>
            <person name="Swanson W.J."/>
            <person name="Moy G.W."/>
            <person name="Vacquier V.D."/>
        </authorList>
    </citation>
    <scope>NUCLEOTIDE SEQUENCE [LARGE SCALE GENOMIC DNA]</scope>
    <source>
        <strain evidence="1 2">DSM 16927</strain>
    </source>
</reference>
<evidence type="ECO:0000313" key="1">
    <source>
        <dbReference type="EMBL" id="SIS29241.1"/>
    </source>
</evidence>
<gene>
    <name evidence="1" type="ORF">SAMN05421768_101529</name>
</gene>
<dbReference type="AlphaFoldDB" id="A0A1N7HWU5"/>
<dbReference type="Proteomes" id="UP000186106">
    <property type="component" value="Unassembled WGS sequence"/>
</dbReference>
<sequence>MILIGQRYDGLHQTVFVKQEKDLFIYAILKFIHTFIS</sequence>
<protein>
    <submittedName>
        <fullName evidence="1">Uncharacterized protein</fullName>
    </submittedName>
</protein>
<organism evidence="1 2">
    <name type="scientific">Chryseobacterium joostei</name>
    <dbReference type="NCBI Taxonomy" id="112234"/>
    <lineage>
        <taxon>Bacteria</taxon>
        <taxon>Pseudomonadati</taxon>
        <taxon>Bacteroidota</taxon>
        <taxon>Flavobacteriia</taxon>
        <taxon>Flavobacteriales</taxon>
        <taxon>Weeksellaceae</taxon>
        <taxon>Chryseobacterium group</taxon>
        <taxon>Chryseobacterium</taxon>
    </lineage>
</organism>
<evidence type="ECO:0000313" key="2">
    <source>
        <dbReference type="Proteomes" id="UP000186106"/>
    </source>
</evidence>
<accession>A0A1N7HWU5</accession>
<proteinExistence type="predicted"/>
<dbReference type="EMBL" id="FTNZ01000001">
    <property type="protein sequence ID" value="SIS29241.1"/>
    <property type="molecule type" value="Genomic_DNA"/>
</dbReference>
<name>A0A1N7HWU5_9FLAO</name>